<dbReference type="GO" id="GO:0006366">
    <property type="term" value="P:transcription by RNA polymerase II"/>
    <property type="evidence" value="ECO:0007669"/>
    <property type="project" value="TreeGrafter"/>
</dbReference>
<dbReference type="PANTHER" id="PTHR21680:SF0">
    <property type="entry name" value="COILED-COIL DOMAIN-CONTAINING PROTEIN 124"/>
    <property type="match status" value="1"/>
</dbReference>
<sequence>MLRKKKNSVNMKSLIAHARMWAREAEMENLEARRKEDEEWLALEGPKSRAAVKREEKAERRAEAAARKAESRMLAKMEEEKLSKKPFSPPPKVTAAERRFQREELEKARMKRKILVSCQITTEEEYEQMVGVMNTNRTRFDGDGSVMELEADTIDRAIAAFMYNDLPAAVMVEIRRYGNQKAKKIHNKKLNAKHSRHSYFDFAVY</sequence>
<protein>
    <submittedName>
        <fullName evidence="2">OLC1v1038980C1</fullName>
    </submittedName>
</protein>
<feature type="compositionally biased region" description="Basic and acidic residues" evidence="1">
    <location>
        <begin position="52"/>
        <end position="72"/>
    </location>
</feature>
<organism evidence="2 3">
    <name type="scientific">Oldenlandia corymbosa var. corymbosa</name>
    <dbReference type="NCBI Taxonomy" id="529605"/>
    <lineage>
        <taxon>Eukaryota</taxon>
        <taxon>Viridiplantae</taxon>
        <taxon>Streptophyta</taxon>
        <taxon>Embryophyta</taxon>
        <taxon>Tracheophyta</taxon>
        <taxon>Spermatophyta</taxon>
        <taxon>Magnoliopsida</taxon>
        <taxon>eudicotyledons</taxon>
        <taxon>Gunneridae</taxon>
        <taxon>Pentapetalae</taxon>
        <taxon>asterids</taxon>
        <taxon>lamiids</taxon>
        <taxon>Gentianales</taxon>
        <taxon>Rubiaceae</taxon>
        <taxon>Rubioideae</taxon>
        <taxon>Spermacoceae</taxon>
        <taxon>Hedyotis-Oldenlandia complex</taxon>
        <taxon>Oldenlandia</taxon>
    </lineage>
</organism>
<reference evidence="2" key="1">
    <citation type="submission" date="2023-03" db="EMBL/GenBank/DDBJ databases">
        <authorList>
            <person name="Julca I."/>
        </authorList>
    </citation>
    <scope>NUCLEOTIDE SEQUENCE</scope>
</reference>
<accession>A0AAV1D275</accession>
<dbReference type="GO" id="GO:0003713">
    <property type="term" value="F:transcription coactivator activity"/>
    <property type="evidence" value="ECO:0007669"/>
    <property type="project" value="TreeGrafter"/>
</dbReference>
<gene>
    <name evidence="2" type="ORF">OLC1_LOCUS11164</name>
</gene>
<proteinExistence type="predicted"/>
<evidence type="ECO:0000256" key="1">
    <source>
        <dbReference type="SAM" id="MobiDB-lite"/>
    </source>
</evidence>
<feature type="region of interest" description="Disordered" evidence="1">
    <location>
        <begin position="47"/>
        <end position="72"/>
    </location>
</feature>
<dbReference type="EMBL" id="OX459121">
    <property type="protein sequence ID" value="CAI9101613.1"/>
    <property type="molecule type" value="Genomic_DNA"/>
</dbReference>
<dbReference type="InterPro" id="IPR010422">
    <property type="entry name" value="Ccdc124/Oxs1"/>
</dbReference>
<name>A0AAV1D275_OLDCO</name>
<dbReference type="PANTHER" id="PTHR21680">
    <property type="entry name" value="COILED-COIL DOMAIN-CONTAINING PROTEIN 124"/>
    <property type="match status" value="1"/>
</dbReference>
<dbReference type="Proteomes" id="UP001161247">
    <property type="component" value="Chromosome 4"/>
</dbReference>
<evidence type="ECO:0000313" key="3">
    <source>
        <dbReference type="Proteomes" id="UP001161247"/>
    </source>
</evidence>
<dbReference type="GO" id="GO:0005634">
    <property type="term" value="C:nucleus"/>
    <property type="evidence" value="ECO:0007669"/>
    <property type="project" value="TreeGrafter"/>
</dbReference>
<keyword evidence="3" id="KW-1185">Reference proteome</keyword>
<dbReference type="AlphaFoldDB" id="A0AAV1D275"/>
<evidence type="ECO:0000313" key="2">
    <source>
        <dbReference type="EMBL" id="CAI9101613.1"/>
    </source>
</evidence>